<dbReference type="EMBL" id="CP042186">
    <property type="protein sequence ID" value="QDS68777.1"/>
    <property type="molecule type" value="Genomic_DNA"/>
</dbReference>
<dbReference type="OrthoDB" id="5272396at2759"/>
<evidence type="ECO:0000259" key="1">
    <source>
        <dbReference type="Pfam" id="PF24864"/>
    </source>
</evidence>
<evidence type="ECO:0000313" key="2">
    <source>
        <dbReference type="EMBL" id="QDS68777.1"/>
    </source>
</evidence>
<dbReference type="InterPro" id="IPR038883">
    <property type="entry name" value="AN11006-like"/>
</dbReference>
<dbReference type="Pfam" id="PF24864">
    <property type="entry name" value="DUF7730"/>
    <property type="match status" value="1"/>
</dbReference>
<dbReference type="Proteomes" id="UP000316270">
    <property type="component" value="Chromosome 2"/>
</dbReference>
<dbReference type="PANTHER" id="PTHR42085">
    <property type="entry name" value="F-BOX DOMAIN-CONTAINING PROTEIN"/>
    <property type="match status" value="1"/>
</dbReference>
<organism evidence="2 3">
    <name type="scientific">Venturia effusa</name>
    <dbReference type="NCBI Taxonomy" id="50376"/>
    <lineage>
        <taxon>Eukaryota</taxon>
        <taxon>Fungi</taxon>
        <taxon>Dikarya</taxon>
        <taxon>Ascomycota</taxon>
        <taxon>Pezizomycotina</taxon>
        <taxon>Dothideomycetes</taxon>
        <taxon>Pleosporomycetidae</taxon>
        <taxon>Venturiales</taxon>
        <taxon>Venturiaceae</taxon>
        <taxon>Venturia</taxon>
    </lineage>
</organism>
<name>A0A517KZH3_9PEZI</name>
<dbReference type="InterPro" id="IPR056632">
    <property type="entry name" value="DUF7730"/>
</dbReference>
<dbReference type="PANTHER" id="PTHR42085:SF8">
    <property type="entry name" value="F-BOX DOMAIN-CONTAINING PROTEIN"/>
    <property type="match status" value="1"/>
</dbReference>
<evidence type="ECO:0000313" key="3">
    <source>
        <dbReference type="Proteomes" id="UP000316270"/>
    </source>
</evidence>
<sequence length="437" mass="50755">MARRDRFRTARIEQRSAFLKLPGEIRTLIYRAALVKNTPIDLWPHKFIENNRAHAKLVKRLQKTGKDDHSIDEILVRDQHDLNYVRTEMATGLLAACKQVNREARMLFWRENTFRFSGDFGWRGLRRFLISIGPEARSRIRSLEVSPPVWIEDHTCQIMDVQQFIPISKIASAKNYPKLHMAKAFHVFDAQDNSRLVCEMLRGEQTLPKLNLVIMGGWQFGRLDSSYYDYPSVQTSILFDLWSLKHFCTVSVVLESGSVMTGPFNKKLLNDVDISLVAQPGSRVVPERSFKAPRQETTPTVADAREITDLQIWPPLLVEDVLTEGLKIFDLEDRIDAPARGGKAHKSTYYGRRRLERRLKGFGGCRFVERNGEYCNDCNQQLANPWETWRRHQYWCVHCKGKSGHTWKQGIEVRKISRERRLAQRAEAEGEDAWWQG</sequence>
<keyword evidence="3" id="KW-1185">Reference proteome</keyword>
<reference evidence="2 3" key="1">
    <citation type="submission" date="2019-07" db="EMBL/GenBank/DDBJ databases">
        <title>Finished genome of Venturia effusa.</title>
        <authorList>
            <person name="Young C.A."/>
            <person name="Cox M.P."/>
            <person name="Ganley A.R.D."/>
            <person name="David W.J."/>
        </authorList>
    </citation>
    <scope>NUCLEOTIDE SEQUENCE [LARGE SCALE GENOMIC DNA]</scope>
    <source>
        <strain evidence="3">albino</strain>
    </source>
</reference>
<proteinExistence type="predicted"/>
<protein>
    <recommendedName>
        <fullName evidence="1">DUF7730 domain-containing protein</fullName>
    </recommendedName>
</protein>
<dbReference type="STRING" id="50376.A0A517KZH3"/>
<gene>
    <name evidence="2" type="ORF">FKW77_005529</name>
</gene>
<dbReference type="AlphaFoldDB" id="A0A517KZH3"/>
<feature type="domain" description="DUF7730" evidence="1">
    <location>
        <begin position="14"/>
        <end position="145"/>
    </location>
</feature>
<accession>A0A517KZH3</accession>